<keyword evidence="1" id="KW-0472">Membrane</keyword>
<feature type="transmembrane region" description="Helical" evidence="1">
    <location>
        <begin position="6"/>
        <end position="24"/>
    </location>
</feature>
<keyword evidence="1" id="KW-0812">Transmembrane</keyword>
<name>A0A6A6U601_9PEZI</name>
<gene>
    <name evidence="2" type="ORF">BT63DRAFT_57303</name>
</gene>
<sequence>MRSWSMWYILWSMITLGIMWLYTYSRRSASSLKLYGICYHKVMYWARAVSTERMIHKDIRLLNGSGKQCRMLGSNLAIA</sequence>
<protein>
    <submittedName>
        <fullName evidence="2">Uncharacterized protein</fullName>
    </submittedName>
</protein>
<dbReference type="EMBL" id="MU004239">
    <property type="protein sequence ID" value="KAF2666374.1"/>
    <property type="molecule type" value="Genomic_DNA"/>
</dbReference>
<evidence type="ECO:0000313" key="2">
    <source>
        <dbReference type="EMBL" id="KAF2666374.1"/>
    </source>
</evidence>
<organism evidence="2 3">
    <name type="scientific">Microthyrium microscopicum</name>
    <dbReference type="NCBI Taxonomy" id="703497"/>
    <lineage>
        <taxon>Eukaryota</taxon>
        <taxon>Fungi</taxon>
        <taxon>Dikarya</taxon>
        <taxon>Ascomycota</taxon>
        <taxon>Pezizomycotina</taxon>
        <taxon>Dothideomycetes</taxon>
        <taxon>Dothideomycetes incertae sedis</taxon>
        <taxon>Microthyriales</taxon>
        <taxon>Microthyriaceae</taxon>
        <taxon>Microthyrium</taxon>
    </lineage>
</organism>
<proteinExistence type="predicted"/>
<dbReference type="Proteomes" id="UP000799302">
    <property type="component" value="Unassembled WGS sequence"/>
</dbReference>
<evidence type="ECO:0000256" key="1">
    <source>
        <dbReference type="SAM" id="Phobius"/>
    </source>
</evidence>
<dbReference type="AlphaFoldDB" id="A0A6A6U601"/>
<accession>A0A6A6U601</accession>
<evidence type="ECO:0000313" key="3">
    <source>
        <dbReference type="Proteomes" id="UP000799302"/>
    </source>
</evidence>
<keyword evidence="3" id="KW-1185">Reference proteome</keyword>
<keyword evidence="1" id="KW-1133">Transmembrane helix</keyword>
<reference evidence="2" key="1">
    <citation type="journal article" date="2020" name="Stud. Mycol.">
        <title>101 Dothideomycetes genomes: a test case for predicting lifestyles and emergence of pathogens.</title>
        <authorList>
            <person name="Haridas S."/>
            <person name="Albert R."/>
            <person name="Binder M."/>
            <person name="Bloem J."/>
            <person name="Labutti K."/>
            <person name="Salamov A."/>
            <person name="Andreopoulos B."/>
            <person name="Baker S."/>
            <person name="Barry K."/>
            <person name="Bills G."/>
            <person name="Bluhm B."/>
            <person name="Cannon C."/>
            <person name="Castanera R."/>
            <person name="Culley D."/>
            <person name="Daum C."/>
            <person name="Ezra D."/>
            <person name="Gonzalez J."/>
            <person name="Henrissat B."/>
            <person name="Kuo A."/>
            <person name="Liang C."/>
            <person name="Lipzen A."/>
            <person name="Lutzoni F."/>
            <person name="Magnuson J."/>
            <person name="Mondo S."/>
            <person name="Nolan M."/>
            <person name="Ohm R."/>
            <person name="Pangilinan J."/>
            <person name="Park H.-J."/>
            <person name="Ramirez L."/>
            <person name="Alfaro M."/>
            <person name="Sun H."/>
            <person name="Tritt A."/>
            <person name="Yoshinaga Y."/>
            <person name="Zwiers L.-H."/>
            <person name="Turgeon B."/>
            <person name="Goodwin S."/>
            <person name="Spatafora J."/>
            <person name="Crous P."/>
            <person name="Grigoriev I."/>
        </authorList>
    </citation>
    <scope>NUCLEOTIDE SEQUENCE</scope>
    <source>
        <strain evidence="2">CBS 115976</strain>
    </source>
</reference>